<organism evidence="3 4">
    <name type="scientific">Ophiobolus disseminans</name>
    <dbReference type="NCBI Taxonomy" id="1469910"/>
    <lineage>
        <taxon>Eukaryota</taxon>
        <taxon>Fungi</taxon>
        <taxon>Dikarya</taxon>
        <taxon>Ascomycota</taxon>
        <taxon>Pezizomycotina</taxon>
        <taxon>Dothideomycetes</taxon>
        <taxon>Pleosporomycetidae</taxon>
        <taxon>Pleosporales</taxon>
        <taxon>Pleosporineae</taxon>
        <taxon>Phaeosphaeriaceae</taxon>
        <taxon>Ophiobolus</taxon>
    </lineage>
</organism>
<evidence type="ECO:0000256" key="2">
    <source>
        <dbReference type="SAM" id="Phobius"/>
    </source>
</evidence>
<evidence type="ECO:0000313" key="4">
    <source>
        <dbReference type="Proteomes" id="UP000799424"/>
    </source>
</evidence>
<feature type="compositionally biased region" description="Pro residues" evidence="1">
    <location>
        <begin position="230"/>
        <end position="256"/>
    </location>
</feature>
<evidence type="ECO:0000256" key="1">
    <source>
        <dbReference type="SAM" id="MobiDB-lite"/>
    </source>
</evidence>
<feature type="transmembrane region" description="Helical" evidence="2">
    <location>
        <begin position="12"/>
        <end position="32"/>
    </location>
</feature>
<reference evidence="3" key="1">
    <citation type="journal article" date="2020" name="Stud. Mycol.">
        <title>101 Dothideomycetes genomes: a test case for predicting lifestyles and emergence of pathogens.</title>
        <authorList>
            <person name="Haridas S."/>
            <person name="Albert R."/>
            <person name="Binder M."/>
            <person name="Bloem J."/>
            <person name="Labutti K."/>
            <person name="Salamov A."/>
            <person name="Andreopoulos B."/>
            <person name="Baker S."/>
            <person name="Barry K."/>
            <person name="Bills G."/>
            <person name="Bluhm B."/>
            <person name="Cannon C."/>
            <person name="Castanera R."/>
            <person name="Culley D."/>
            <person name="Daum C."/>
            <person name="Ezra D."/>
            <person name="Gonzalez J."/>
            <person name="Henrissat B."/>
            <person name="Kuo A."/>
            <person name="Liang C."/>
            <person name="Lipzen A."/>
            <person name="Lutzoni F."/>
            <person name="Magnuson J."/>
            <person name="Mondo S."/>
            <person name="Nolan M."/>
            <person name="Ohm R."/>
            <person name="Pangilinan J."/>
            <person name="Park H.-J."/>
            <person name="Ramirez L."/>
            <person name="Alfaro M."/>
            <person name="Sun H."/>
            <person name="Tritt A."/>
            <person name="Yoshinaga Y."/>
            <person name="Zwiers L.-H."/>
            <person name="Turgeon B."/>
            <person name="Goodwin S."/>
            <person name="Spatafora J."/>
            <person name="Crous P."/>
            <person name="Grigoriev I."/>
        </authorList>
    </citation>
    <scope>NUCLEOTIDE SEQUENCE</scope>
    <source>
        <strain evidence="3">CBS 113818</strain>
    </source>
</reference>
<dbReference type="EMBL" id="MU006225">
    <property type="protein sequence ID" value="KAF2826910.1"/>
    <property type="molecule type" value="Genomic_DNA"/>
</dbReference>
<evidence type="ECO:0000313" key="3">
    <source>
        <dbReference type="EMBL" id="KAF2826910.1"/>
    </source>
</evidence>
<proteinExistence type="predicted"/>
<feature type="region of interest" description="Disordered" evidence="1">
    <location>
        <begin position="225"/>
        <end position="257"/>
    </location>
</feature>
<feature type="region of interest" description="Disordered" evidence="1">
    <location>
        <begin position="146"/>
        <end position="210"/>
    </location>
</feature>
<keyword evidence="4" id="KW-1185">Reference proteome</keyword>
<feature type="compositionally biased region" description="Basic and acidic residues" evidence="1">
    <location>
        <begin position="172"/>
        <end position="189"/>
    </location>
</feature>
<protein>
    <submittedName>
        <fullName evidence="3">Uncharacterized protein</fullName>
    </submittedName>
</protein>
<sequence>MSRSPNPVYIDFGFLMATLIIALSLVLLVYNFKITLQDQASKDRERRIRQYIISAEFRNLYAQRSLVTYVHRQLVHQKQRIAGLEDELLYRKTCVEGMGYAARPYVVVIYRDRAPRTQTSVSLDNEWSDQESSICDFCDTPPLYAGSERSASSQEMDTVDSPPHATHTVCAAEDHGHGERLGKEAEQRSRNATRPVHKPTPPSCEAEEDDGNMYTQWESPCHYHYHDIPAPTPPAPSPPAPPPPSVEPTPQSPPKPTSWKCTTHGVCDCLALGCRAEGKSRAWASLRGGGGNQTKEWRNDISEDDAENIFLLEHGDEVLVWKCVRHSVFGCREEGCWVGGVGDDDEGGVGLRGGGAGGEWDDGGRNGMDREEVGMLMRGLGDLGGWRWYA</sequence>
<dbReference type="AlphaFoldDB" id="A0A6A7A0Q8"/>
<name>A0A6A7A0Q8_9PLEO</name>
<accession>A0A6A7A0Q8</accession>
<keyword evidence="2" id="KW-0472">Membrane</keyword>
<gene>
    <name evidence="3" type="ORF">CC86DRAFT_406151</name>
</gene>
<keyword evidence="2" id="KW-1133">Transmembrane helix</keyword>
<dbReference type="Proteomes" id="UP000799424">
    <property type="component" value="Unassembled WGS sequence"/>
</dbReference>
<keyword evidence="2" id="KW-0812">Transmembrane</keyword>